<comment type="caution">
    <text evidence="4">The sequence shown here is derived from an EMBL/GenBank/DDBJ whole genome shotgun (WGS) entry which is preliminary data.</text>
</comment>
<protein>
    <submittedName>
        <fullName evidence="4">GNAT family N-acetyltransferase</fullName>
    </submittedName>
</protein>
<dbReference type="AlphaFoldDB" id="A0A841TA83"/>
<name>A0A841TA83_9BACL</name>
<gene>
    <name evidence="4" type="ORF">H4Q31_02395</name>
</gene>
<keyword evidence="2" id="KW-0012">Acyltransferase</keyword>
<keyword evidence="5" id="KW-1185">Reference proteome</keyword>
<evidence type="ECO:0000313" key="4">
    <source>
        <dbReference type="EMBL" id="MBB6676170.1"/>
    </source>
</evidence>
<evidence type="ECO:0000313" key="5">
    <source>
        <dbReference type="Proteomes" id="UP000574133"/>
    </source>
</evidence>
<dbReference type="RefSeq" id="WP_185177471.1">
    <property type="nucleotide sequence ID" value="NZ_CBCSEP010000011.1"/>
</dbReference>
<organism evidence="4 5">
    <name type="scientific">Cohnella lubricantis</name>
    <dbReference type="NCBI Taxonomy" id="2163172"/>
    <lineage>
        <taxon>Bacteria</taxon>
        <taxon>Bacillati</taxon>
        <taxon>Bacillota</taxon>
        <taxon>Bacilli</taxon>
        <taxon>Bacillales</taxon>
        <taxon>Paenibacillaceae</taxon>
        <taxon>Cohnella</taxon>
    </lineage>
</organism>
<dbReference type="InterPro" id="IPR051556">
    <property type="entry name" value="N-term/lysine_N-AcTrnsfr"/>
</dbReference>
<dbReference type="GO" id="GO:0016747">
    <property type="term" value="F:acyltransferase activity, transferring groups other than amino-acyl groups"/>
    <property type="evidence" value="ECO:0007669"/>
    <property type="project" value="InterPro"/>
</dbReference>
<evidence type="ECO:0000256" key="1">
    <source>
        <dbReference type="ARBA" id="ARBA00022679"/>
    </source>
</evidence>
<keyword evidence="1 4" id="KW-0808">Transferase</keyword>
<feature type="domain" description="N-acetyltransferase" evidence="3">
    <location>
        <begin position="1"/>
        <end position="87"/>
    </location>
</feature>
<dbReference type="InterPro" id="IPR000182">
    <property type="entry name" value="GNAT_dom"/>
</dbReference>
<dbReference type="PANTHER" id="PTHR42919">
    <property type="entry name" value="N-ALPHA-ACETYLTRANSFERASE"/>
    <property type="match status" value="1"/>
</dbReference>
<dbReference type="Gene3D" id="3.40.630.30">
    <property type="match status" value="1"/>
</dbReference>
<dbReference type="Proteomes" id="UP000574133">
    <property type="component" value="Unassembled WGS sequence"/>
</dbReference>
<dbReference type="SUPFAM" id="SSF55729">
    <property type="entry name" value="Acyl-CoA N-acyltransferases (Nat)"/>
    <property type="match status" value="1"/>
</dbReference>
<evidence type="ECO:0000259" key="3">
    <source>
        <dbReference type="PROSITE" id="PS51186"/>
    </source>
</evidence>
<sequence>MLRLEHAPDKPVLKPRFTTVYIADLGVDENRRGQGLGSQPLQHIVELAKQRGADDVELQSSEFNEGAIRLYEKFGFRTKTRKMELLL</sequence>
<dbReference type="PROSITE" id="PS51186">
    <property type="entry name" value="GNAT"/>
    <property type="match status" value="1"/>
</dbReference>
<dbReference type="Pfam" id="PF00583">
    <property type="entry name" value="Acetyltransf_1"/>
    <property type="match status" value="1"/>
</dbReference>
<dbReference type="EMBL" id="JACJVN010000012">
    <property type="protein sequence ID" value="MBB6676170.1"/>
    <property type="molecule type" value="Genomic_DNA"/>
</dbReference>
<dbReference type="InterPro" id="IPR016181">
    <property type="entry name" value="Acyl_CoA_acyltransferase"/>
</dbReference>
<evidence type="ECO:0000256" key="2">
    <source>
        <dbReference type="ARBA" id="ARBA00023315"/>
    </source>
</evidence>
<dbReference type="CDD" id="cd04301">
    <property type="entry name" value="NAT_SF"/>
    <property type="match status" value="1"/>
</dbReference>
<dbReference type="PANTHER" id="PTHR42919:SF8">
    <property type="entry name" value="N-ALPHA-ACETYLTRANSFERASE 50"/>
    <property type="match status" value="1"/>
</dbReference>
<reference evidence="4 5" key="1">
    <citation type="submission" date="2020-08" db="EMBL/GenBank/DDBJ databases">
        <title>Cohnella phylogeny.</title>
        <authorList>
            <person name="Dunlap C."/>
        </authorList>
    </citation>
    <scope>NUCLEOTIDE SEQUENCE [LARGE SCALE GENOMIC DNA]</scope>
    <source>
        <strain evidence="4 5">DSM 103658</strain>
    </source>
</reference>
<proteinExistence type="predicted"/>
<accession>A0A841TA83</accession>